<dbReference type="PANTHER" id="PTHR46696:SF1">
    <property type="entry name" value="CYTOCHROME P450 YJIB-RELATED"/>
    <property type="match status" value="1"/>
</dbReference>
<comment type="similarity">
    <text evidence="1">Belongs to the cytochrome P450 family.</text>
</comment>
<dbReference type="CDD" id="cd20625">
    <property type="entry name" value="CYP164-like"/>
    <property type="match status" value="1"/>
</dbReference>
<sequence>MEQTPAATSTVTARRDDDAESVFLDIMRNPASDDPYSHYRELRDMAPALITSDGTLVLTGHAECDAALRHRSLGRGDDMDGFRLAPVPQEQVAEVMATLRRSMAFVDPPHHARLRRPVSSVFTHRQVEGLRPAVVAHADRLLARLDGAAGGDFMEAVAKPLPEIVISDLLGIPESDRASVLPNSQALAALMEPVTDAAVFRAAAEAQRALCDYFAELLARRRARPADDLLSRLGTAAEGGGLSDDEIVSTALLLLGAGIKTTTHLLGNGVRALLDHPEQWERLREDPALIPSAVQELLRYDTPAQLDARVALEPTWFAGVELEPGQTVMTVIGAANRDPSRFPDPERLDVGRGENAHLSYAAGVHFCLGAQLANLEAEVLLQRLVTGAVAIAPAGPARRRIGLGLRGFDTLPVALTR</sequence>
<accession>A0ABW6QI88</accession>
<dbReference type="PRINTS" id="PR00359">
    <property type="entry name" value="BP450"/>
</dbReference>
<dbReference type="InterPro" id="IPR036396">
    <property type="entry name" value="Cyt_P450_sf"/>
</dbReference>
<comment type="caution">
    <text evidence="2">The sequence shown here is derived from an EMBL/GenBank/DDBJ whole genome shotgun (WGS) entry which is preliminary data.</text>
</comment>
<dbReference type="Proteomes" id="UP001601627">
    <property type="component" value="Unassembled WGS sequence"/>
</dbReference>
<evidence type="ECO:0000256" key="1">
    <source>
        <dbReference type="ARBA" id="ARBA00010617"/>
    </source>
</evidence>
<dbReference type="RefSeq" id="WP_388241825.1">
    <property type="nucleotide sequence ID" value="NZ_JBHVZQ010000077.1"/>
</dbReference>
<evidence type="ECO:0000313" key="2">
    <source>
        <dbReference type="EMBL" id="MFF1278933.1"/>
    </source>
</evidence>
<reference evidence="2 3" key="1">
    <citation type="submission" date="2024-09" db="EMBL/GenBank/DDBJ databases">
        <title>The Natural Products Discovery Center: Release of the First 8490 Sequenced Strains for Exploring Actinobacteria Biosynthetic Diversity.</title>
        <authorList>
            <person name="Kalkreuter E."/>
            <person name="Kautsar S.A."/>
            <person name="Yang D."/>
            <person name="Bader C.D."/>
            <person name="Teijaro C.N."/>
            <person name="Fluegel L."/>
            <person name="Davis C.M."/>
            <person name="Simpson J.R."/>
            <person name="Lauterbach L."/>
            <person name="Steele A.D."/>
            <person name="Gui C."/>
            <person name="Meng S."/>
            <person name="Li G."/>
            <person name="Viehrig K."/>
            <person name="Ye F."/>
            <person name="Su P."/>
            <person name="Kiefer A.F."/>
            <person name="Nichols A."/>
            <person name="Cepeda A.J."/>
            <person name="Yan W."/>
            <person name="Fan B."/>
            <person name="Jiang Y."/>
            <person name="Adhikari A."/>
            <person name="Zheng C.-J."/>
            <person name="Schuster L."/>
            <person name="Cowan T.M."/>
            <person name="Smanski M.J."/>
            <person name="Chevrette M.G."/>
            <person name="De Carvalho L.P.S."/>
            <person name="Shen B."/>
        </authorList>
    </citation>
    <scope>NUCLEOTIDE SEQUENCE [LARGE SCALE GENOMIC DNA]</scope>
    <source>
        <strain evidence="2 3">NPDC058328</strain>
    </source>
</reference>
<dbReference type="SUPFAM" id="SSF48264">
    <property type="entry name" value="Cytochrome P450"/>
    <property type="match status" value="1"/>
</dbReference>
<dbReference type="Pfam" id="PF00067">
    <property type="entry name" value="p450"/>
    <property type="match status" value="1"/>
</dbReference>
<name>A0ABW6QI88_9ACTN</name>
<dbReference type="Gene3D" id="1.10.630.10">
    <property type="entry name" value="Cytochrome P450"/>
    <property type="match status" value="1"/>
</dbReference>
<keyword evidence="3" id="KW-1185">Reference proteome</keyword>
<evidence type="ECO:0000313" key="3">
    <source>
        <dbReference type="Proteomes" id="UP001601627"/>
    </source>
</evidence>
<dbReference type="PANTHER" id="PTHR46696">
    <property type="entry name" value="P450, PUTATIVE (EUROFUNG)-RELATED"/>
    <property type="match status" value="1"/>
</dbReference>
<organism evidence="2 3">
    <name type="scientific">Streptomyces marokkonensis</name>
    <dbReference type="NCBI Taxonomy" id="324855"/>
    <lineage>
        <taxon>Bacteria</taxon>
        <taxon>Bacillati</taxon>
        <taxon>Actinomycetota</taxon>
        <taxon>Actinomycetes</taxon>
        <taxon>Kitasatosporales</taxon>
        <taxon>Streptomycetaceae</taxon>
        <taxon>Streptomyces</taxon>
    </lineage>
</organism>
<dbReference type="EMBL" id="JBHVZQ010000077">
    <property type="protein sequence ID" value="MFF1278933.1"/>
    <property type="molecule type" value="Genomic_DNA"/>
</dbReference>
<dbReference type="InterPro" id="IPR001128">
    <property type="entry name" value="Cyt_P450"/>
</dbReference>
<gene>
    <name evidence="2" type="ORF">ACFVZC_37145</name>
</gene>
<protein>
    <submittedName>
        <fullName evidence="2">Cytochrome P450</fullName>
    </submittedName>
</protein>
<dbReference type="InterPro" id="IPR002397">
    <property type="entry name" value="Cyt_P450_B"/>
</dbReference>
<proteinExistence type="inferred from homology"/>